<keyword evidence="3 5" id="KW-1133">Transmembrane helix</keyword>
<evidence type="ECO:0000256" key="2">
    <source>
        <dbReference type="ARBA" id="ARBA00022692"/>
    </source>
</evidence>
<evidence type="ECO:0000256" key="5">
    <source>
        <dbReference type="RuleBase" id="RU363041"/>
    </source>
</evidence>
<evidence type="ECO:0000256" key="3">
    <source>
        <dbReference type="ARBA" id="ARBA00022989"/>
    </source>
</evidence>
<feature type="transmembrane region" description="Helical" evidence="5">
    <location>
        <begin position="71"/>
        <end position="94"/>
    </location>
</feature>
<dbReference type="InterPro" id="IPR002781">
    <property type="entry name" value="TM_pro_TauE-like"/>
</dbReference>
<evidence type="ECO:0000256" key="1">
    <source>
        <dbReference type="ARBA" id="ARBA00004141"/>
    </source>
</evidence>
<feature type="transmembrane region" description="Helical" evidence="5">
    <location>
        <begin position="202"/>
        <end position="222"/>
    </location>
</feature>
<evidence type="ECO:0000256" key="4">
    <source>
        <dbReference type="ARBA" id="ARBA00023136"/>
    </source>
</evidence>
<evidence type="ECO:0000313" key="7">
    <source>
        <dbReference type="Proteomes" id="UP001595616"/>
    </source>
</evidence>
<dbReference type="Pfam" id="PF01925">
    <property type="entry name" value="TauE"/>
    <property type="match status" value="1"/>
</dbReference>
<comment type="similarity">
    <text evidence="5">Belongs to the 4-toluene sulfonate uptake permease (TSUP) (TC 2.A.102) family.</text>
</comment>
<comment type="subcellular location">
    <subcellularLocation>
        <location evidence="5">Cell membrane</location>
        <topology evidence="5">Multi-pass membrane protein</topology>
    </subcellularLocation>
    <subcellularLocation>
        <location evidence="1">Membrane</location>
        <topology evidence="1">Multi-pass membrane protein</topology>
    </subcellularLocation>
</comment>
<protein>
    <recommendedName>
        <fullName evidence="5">Probable membrane transporter protein</fullName>
    </recommendedName>
</protein>
<name>A0ABV7YRY7_9BACT</name>
<evidence type="ECO:0000313" key="6">
    <source>
        <dbReference type="EMBL" id="MFC3809939.1"/>
    </source>
</evidence>
<keyword evidence="4 5" id="KW-0472">Membrane</keyword>
<feature type="transmembrane region" description="Helical" evidence="5">
    <location>
        <begin position="234"/>
        <end position="259"/>
    </location>
</feature>
<dbReference type="PANTHER" id="PTHR43701">
    <property type="entry name" value="MEMBRANE TRANSPORTER PROTEIN MJ0441-RELATED"/>
    <property type="match status" value="1"/>
</dbReference>
<comment type="caution">
    <text evidence="6">The sequence shown here is derived from an EMBL/GenBank/DDBJ whole genome shotgun (WGS) entry which is preliminary data.</text>
</comment>
<gene>
    <name evidence="6" type="ORF">ACFOOI_04690</name>
</gene>
<feature type="transmembrane region" description="Helical" evidence="5">
    <location>
        <begin position="266"/>
        <end position="286"/>
    </location>
</feature>
<dbReference type="EMBL" id="JBHRYQ010000001">
    <property type="protein sequence ID" value="MFC3809939.1"/>
    <property type="molecule type" value="Genomic_DNA"/>
</dbReference>
<dbReference type="PANTHER" id="PTHR43701:SF12">
    <property type="entry name" value="MEMBRANE TRANSPORTER PROTEIN YTNM-RELATED"/>
    <property type="match status" value="1"/>
</dbReference>
<proteinExistence type="inferred from homology"/>
<organism evidence="6 7">
    <name type="scientific">Lacihabitans lacunae</name>
    <dbReference type="NCBI Taxonomy" id="1028214"/>
    <lineage>
        <taxon>Bacteria</taxon>
        <taxon>Pseudomonadati</taxon>
        <taxon>Bacteroidota</taxon>
        <taxon>Cytophagia</taxon>
        <taxon>Cytophagales</taxon>
        <taxon>Leadbetterellaceae</taxon>
        <taxon>Lacihabitans</taxon>
    </lineage>
</organism>
<sequence>MKIEDTVIEEKIIATEDIGAVSTTMKIRNYLYFGLSRLAWMVAGYILFSFLPLRYFGNQAQVLFASLDSEILIFMAAGFIAQLIDGALGMAYGVSATSFLLSFGISPAAASASVHASEIFTSGVSGLSHLKFGNVNKKLFKTLLIPGVLGAITGAYVLSSFEQYNVYIKPVVAAYTLYLGIRILQKCLGKIIRKKPIKKLGLLAATGGFLDSIGGGGWGPIVSSTLIANGRNPIYTVGSVNLTEFFVSFASSITFIIFLGFSHWQVILGLVLGGVVAAPIAAYIVSKIPIKPMFLIVGILVIIVSLRNLYMGVQFFL</sequence>
<keyword evidence="5" id="KW-1003">Cell membrane</keyword>
<feature type="transmembrane region" description="Helical" evidence="5">
    <location>
        <begin position="139"/>
        <end position="158"/>
    </location>
</feature>
<dbReference type="Proteomes" id="UP001595616">
    <property type="component" value="Unassembled WGS sequence"/>
</dbReference>
<feature type="transmembrane region" description="Helical" evidence="5">
    <location>
        <begin position="292"/>
        <end position="310"/>
    </location>
</feature>
<feature type="transmembrane region" description="Helical" evidence="5">
    <location>
        <begin position="30"/>
        <end position="51"/>
    </location>
</feature>
<accession>A0ABV7YRY7</accession>
<keyword evidence="7" id="KW-1185">Reference proteome</keyword>
<keyword evidence="2 5" id="KW-0812">Transmembrane</keyword>
<dbReference type="InterPro" id="IPR051598">
    <property type="entry name" value="TSUP/Inactive_protease-like"/>
</dbReference>
<dbReference type="RefSeq" id="WP_379835606.1">
    <property type="nucleotide sequence ID" value="NZ_JBHRYQ010000001.1"/>
</dbReference>
<reference evidence="7" key="1">
    <citation type="journal article" date="2019" name="Int. J. Syst. Evol. Microbiol.">
        <title>The Global Catalogue of Microorganisms (GCM) 10K type strain sequencing project: providing services to taxonomists for standard genome sequencing and annotation.</title>
        <authorList>
            <consortium name="The Broad Institute Genomics Platform"/>
            <consortium name="The Broad Institute Genome Sequencing Center for Infectious Disease"/>
            <person name="Wu L."/>
            <person name="Ma J."/>
        </authorList>
    </citation>
    <scope>NUCLEOTIDE SEQUENCE [LARGE SCALE GENOMIC DNA]</scope>
    <source>
        <strain evidence="7">CECT 7956</strain>
    </source>
</reference>